<dbReference type="CDD" id="cd05466">
    <property type="entry name" value="PBP2_LTTR_substrate"/>
    <property type="match status" value="1"/>
</dbReference>
<dbReference type="InterPro" id="IPR036390">
    <property type="entry name" value="WH_DNA-bd_sf"/>
</dbReference>
<dbReference type="RefSeq" id="WP_066520218.1">
    <property type="nucleotide sequence ID" value="NZ_CABMOF010000003.1"/>
</dbReference>
<dbReference type="FunFam" id="1.10.10.10:FF:000001">
    <property type="entry name" value="LysR family transcriptional regulator"/>
    <property type="match status" value="1"/>
</dbReference>
<dbReference type="InterPro" id="IPR005119">
    <property type="entry name" value="LysR_subst-bd"/>
</dbReference>
<dbReference type="PROSITE" id="PS50931">
    <property type="entry name" value="HTH_LYSR"/>
    <property type="match status" value="1"/>
</dbReference>
<dbReference type="InterPro" id="IPR036388">
    <property type="entry name" value="WH-like_DNA-bd_sf"/>
</dbReference>
<dbReference type="SUPFAM" id="SSF53850">
    <property type="entry name" value="Periplasmic binding protein-like II"/>
    <property type="match status" value="1"/>
</dbReference>
<reference evidence="6 7" key="1">
    <citation type="submission" date="2016-02" db="EMBL/GenBank/DDBJ databases">
        <authorList>
            <person name="Wen L."/>
            <person name="He K."/>
            <person name="Yang H."/>
        </authorList>
    </citation>
    <scope>NUCLEOTIDE SEQUENCE [LARGE SCALE GENOMIC DNA]</scope>
    <source>
        <strain evidence="6 7">DSM 22607</strain>
    </source>
</reference>
<evidence type="ECO:0000256" key="3">
    <source>
        <dbReference type="ARBA" id="ARBA00023125"/>
    </source>
</evidence>
<dbReference type="InterPro" id="IPR000847">
    <property type="entry name" value="LysR_HTH_N"/>
</dbReference>
<keyword evidence="3" id="KW-0238">DNA-binding</keyword>
<dbReference type="AlphaFoldDB" id="A0A136Q635"/>
<dbReference type="PATRIC" id="fig|626937.4.peg.859"/>
<dbReference type="PANTHER" id="PTHR30126">
    <property type="entry name" value="HTH-TYPE TRANSCRIPTIONAL REGULATOR"/>
    <property type="match status" value="1"/>
</dbReference>
<dbReference type="GO" id="GO:0003700">
    <property type="term" value="F:DNA-binding transcription factor activity"/>
    <property type="evidence" value="ECO:0007669"/>
    <property type="project" value="InterPro"/>
</dbReference>
<evidence type="ECO:0000256" key="2">
    <source>
        <dbReference type="ARBA" id="ARBA00023015"/>
    </source>
</evidence>
<protein>
    <submittedName>
        <fullName evidence="6">LysR substrate binding domain protein</fullName>
    </submittedName>
</protein>
<comment type="similarity">
    <text evidence="1">Belongs to the LysR transcriptional regulatory family.</text>
</comment>
<dbReference type="Gene3D" id="1.10.10.10">
    <property type="entry name" value="Winged helix-like DNA-binding domain superfamily/Winged helix DNA-binding domain"/>
    <property type="match status" value="1"/>
</dbReference>
<dbReference type="Pfam" id="PF00126">
    <property type="entry name" value="HTH_1"/>
    <property type="match status" value="1"/>
</dbReference>
<evidence type="ECO:0000313" key="6">
    <source>
        <dbReference type="EMBL" id="KXK66138.1"/>
    </source>
</evidence>
<evidence type="ECO:0000259" key="5">
    <source>
        <dbReference type="PROSITE" id="PS50931"/>
    </source>
</evidence>
<dbReference type="STRING" id="626937.HMPREF3293_00874"/>
<dbReference type="GO" id="GO:0000976">
    <property type="term" value="F:transcription cis-regulatory region binding"/>
    <property type="evidence" value="ECO:0007669"/>
    <property type="project" value="TreeGrafter"/>
</dbReference>
<dbReference type="SUPFAM" id="SSF46785">
    <property type="entry name" value="Winged helix' DNA-binding domain"/>
    <property type="match status" value="1"/>
</dbReference>
<gene>
    <name evidence="6" type="ORF">HMPREF3293_00874</name>
</gene>
<dbReference type="OrthoDB" id="9778774at2"/>
<name>A0A136Q635_9FIRM</name>
<comment type="caution">
    <text evidence="6">The sequence shown here is derived from an EMBL/GenBank/DDBJ whole genome shotgun (WGS) entry which is preliminary data.</text>
</comment>
<accession>A0A136Q635</accession>
<dbReference type="Proteomes" id="UP000070366">
    <property type="component" value="Unassembled WGS sequence"/>
</dbReference>
<evidence type="ECO:0000256" key="4">
    <source>
        <dbReference type="ARBA" id="ARBA00023163"/>
    </source>
</evidence>
<organism evidence="6 7">
    <name type="scientific">Christensenella minuta</name>
    <dbReference type="NCBI Taxonomy" id="626937"/>
    <lineage>
        <taxon>Bacteria</taxon>
        <taxon>Bacillati</taxon>
        <taxon>Bacillota</taxon>
        <taxon>Clostridia</taxon>
        <taxon>Christensenellales</taxon>
        <taxon>Christensenellaceae</taxon>
        <taxon>Christensenella</taxon>
    </lineage>
</organism>
<dbReference type="PRINTS" id="PR00039">
    <property type="entry name" value="HTHLYSR"/>
</dbReference>
<dbReference type="Gene3D" id="3.40.190.290">
    <property type="match status" value="1"/>
</dbReference>
<dbReference type="KEGG" id="cmiu:B1H56_01380"/>
<evidence type="ECO:0000256" key="1">
    <source>
        <dbReference type="ARBA" id="ARBA00009437"/>
    </source>
</evidence>
<dbReference type="EMBL" id="LSZW01000047">
    <property type="protein sequence ID" value="KXK66138.1"/>
    <property type="molecule type" value="Genomic_DNA"/>
</dbReference>
<keyword evidence="2" id="KW-0805">Transcription regulation</keyword>
<proteinExistence type="inferred from homology"/>
<feature type="domain" description="HTH lysR-type" evidence="5">
    <location>
        <begin position="3"/>
        <end position="60"/>
    </location>
</feature>
<keyword evidence="4" id="KW-0804">Transcription</keyword>
<sequence length="293" mass="32739">MNINLDYYKTFYYVARLGSITLAAEALCVSQPAVSQSIRQLEEALGCSLFFRTRSGVQMTPEGKALYFHVEKGYEQILLGEKRVEGMLDFEAGEVRIGASDMTLQFYLLPFLEEFHKKHPKIKISVTNSSTPVTVAALREGKIDLGVVGSPVEHYKDLSVREAAEIRDIFIAGDEFGALRGKTLSLKELADYPIVCLGRETSTRRYLDEFFYSHGAVLEPDFEVATSDLVAPFVERNMGIGIVVRFFAEESIRAGRTFEVRTKHSIPARSICIVSGSRGQISRAAQEFLNTLK</sequence>
<dbReference type="Pfam" id="PF03466">
    <property type="entry name" value="LysR_substrate"/>
    <property type="match status" value="1"/>
</dbReference>
<dbReference type="PANTHER" id="PTHR30126:SF64">
    <property type="entry name" value="HTH-TYPE TRANSCRIPTIONAL REGULATOR CITR"/>
    <property type="match status" value="1"/>
</dbReference>
<evidence type="ECO:0000313" key="7">
    <source>
        <dbReference type="Proteomes" id="UP000070366"/>
    </source>
</evidence>
<keyword evidence="7" id="KW-1185">Reference proteome</keyword>